<evidence type="ECO:0000259" key="14">
    <source>
        <dbReference type="PROSITE" id="PS51198"/>
    </source>
</evidence>
<dbReference type="InterPro" id="IPR014017">
    <property type="entry name" value="DNA_helicase_UvrD-like_C"/>
</dbReference>
<evidence type="ECO:0000256" key="1">
    <source>
        <dbReference type="ARBA" id="ARBA00009922"/>
    </source>
</evidence>
<keyword evidence="7" id="KW-0413">Isomerase</keyword>
<keyword evidence="17" id="KW-1185">Reference proteome</keyword>
<dbReference type="AlphaFoldDB" id="A0A5N7MAC0"/>
<evidence type="ECO:0000256" key="6">
    <source>
        <dbReference type="ARBA" id="ARBA00023125"/>
    </source>
</evidence>
<dbReference type="Proteomes" id="UP000403266">
    <property type="component" value="Unassembled WGS sequence"/>
</dbReference>
<organism evidence="16 17">
    <name type="scientific">Microvirga tunisiensis</name>
    <dbReference type="NCBI Taxonomy" id="2108360"/>
    <lineage>
        <taxon>Bacteria</taxon>
        <taxon>Pseudomonadati</taxon>
        <taxon>Pseudomonadota</taxon>
        <taxon>Alphaproteobacteria</taxon>
        <taxon>Hyphomicrobiales</taxon>
        <taxon>Methylobacteriaceae</taxon>
        <taxon>Microvirga</taxon>
    </lineage>
</organism>
<dbReference type="Gene3D" id="1.10.10.160">
    <property type="match status" value="1"/>
</dbReference>
<dbReference type="GO" id="GO:0005524">
    <property type="term" value="F:ATP binding"/>
    <property type="evidence" value="ECO:0007669"/>
    <property type="project" value="UniProtKB-UniRule"/>
</dbReference>
<comment type="catalytic activity">
    <reaction evidence="8">
        <text>Couples ATP hydrolysis with the unwinding of duplex DNA by translocating in the 3'-5' direction.</text>
        <dbReference type="EC" id="5.6.2.4"/>
    </reaction>
</comment>
<dbReference type="PANTHER" id="PTHR11070:SF2">
    <property type="entry name" value="ATP-DEPENDENT DNA HELICASE SRS2"/>
    <property type="match status" value="1"/>
</dbReference>
<feature type="binding site" evidence="12">
    <location>
        <begin position="51"/>
        <end position="58"/>
    </location>
    <ligand>
        <name>ATP</name>
        <dbReference type="ChEBI" id="CHEBI:30616"/>
    </ligand>
</feature>
<evidence type="ECO:0000256" key="3">
    <source>
        <dbReference type="ARBA" id="ARBA00022801"/>
    </source>
</evidence>
<dbReference type="GO" id="GO:0033202">
    <property type="term" value="C:DNA helicase complex"/>
    <property type="evidence" value="ECO:0007669"/>
    <property type="project" value="TreeGrafter"/>
</dbReference>
<dbReference type="Gene3D" id="1.10.486.10">
    <property type="entry name" value="PCRA, domain 4"/>
    <property type="match status" value="1"/>
</dbReference>
<evidence type="ECO:0000256" key="5">
    <source>
        <dbReference type="ARBA" id="ARBA00022840"/>
    </source>
</evidence>
<dbReference type="Pfam" id="PF13361">
    <property type="entry name" value="UvrD_C"/>
    <property type="match status" value="1"/>
</dbReference>
<dbReference type="PROSITE" id="PS51217">
    <property type="entry name" value="UVRD_HELICASE_CTER"/>
    <property type="match status" value="1"/>
</dbReference>
<dbReference type="OrthoDB" id="9810135at2"/>
<dbReference type="GO" id="GO:0016887">
    <property type="term" value="F:ATP hydrolysis activity"/>
    <property type="evidence" value="ECO:0007669"/>
    <property type="project" value="RHEA"/>
</dbReference>
<evidence type="ECO:0000256" key="4">
    <source>
        <dbReference type="ARBA" id="ARBA00022806"/>
    </source>
</evidence>
<evidence type="ECO:0000256" key="10">
    <source>
        <dbReference type="ARBA" id="ARBA00034923"/>
    </source>
</evidence>
<dbReference type="EMBL" id="VOSK01000001">
    <property type="protein sequence ID" value="MPR23871.1"/>
    <property type="molecule type" value="Genomic_DNA"/>
</dbReference>
<gene>
    <name evidence="16" type="ORF">FS320_01200</name>
</gene>
<dbReference type="InterPro" id="IPR000212">
    <property type="entry name" value="DNA_helicase_UvrD/REP"/>
</dbReference>
<dbReference type="GO" id="GO:0005829">
    <property type="term" value="C:cytosol"/>
    <property type="evidence" value="ECO:0007669"/>
    <property type="project" value="TreeGrafter"/>
</dbReference>
<accession>A0A5N7MAC0</accession>
<comment type="catalytic activity">
    <reaction evidence="11">
        <text>ATP + H2O = ADP + phosphate + H(+)</text>
        <dbReference type="Rhea" id="RHEA:13065"/>
        <dbReference type="ChEBI" id="CHEBI:15377"/>
        <dbReference type="ChEBI" id="CHEBI:15378"/>
        <dbReference type="ChEBI" id="CHEBI:30616"/>
        <dbReference type="ChEBI" id="CHEBI:43474"/>
        <dbReference type="ChEBI" id="CHEBI:456216"/>
        <dbReference type="EC" id="5.6.2.4"/>
    </reaction>
</comment>
<keyword evidence="6" id="KW-0238">DNA-binding</keyword>
<evidence type="ECO:0000256" key="13">
    <source>
        <dbReference type="SAM" id="Phobius"/>
    </source>
</evidence>
<dbReference type="PANTHER" id="PTHR11070">
    <property type="entry name" value="UVRD / RECB / PCRA DNA HELICASE FAMILY MEMBER"/>
    <property type="match status" value="1"/>
</dbReference>
<dbReference type="PROSITE" id="PS51198">
    <property type="entry name" value="UVRD_HELICASE_ATP_BIND"/>
    <property type="match status" value="1"/>
</dbReference>
<dbReference type="InterPro" id="IPR027417">
    <property type="entry name" value="P-loop_NTPase"/>
</dbReference>
<evidence type="ECO:0000256" key="2">
    <source>
        <dbReference type="ARBA" id="ARBA00022741"/>
    </source>
</evidence>
<sequence>MANGYQDDTKQEGPHEATIDYAALREASLAGLTDTQREAVTAGPGPMLLLAGAGTGKTRCLTARIGWNIGVGTVGLPHVLAITFTRKASREMKHRLALMMGPAAQSMFVGTFHSICIRLLRDNAEFAGISSRFTIIDDDEQLKIIKDICLNDEGVGLGVAADEISFASVRDAIDAARNGDGSKTAWEELRANEKAWKTAKLIDSGAKMRLIVEAYDRIKKEAEVLDYNDIILKTVQLLQDNTGVREYYQNMWRMILIDEYQDTNTAQEKLIALLLNKERNITCVGDEDQAVYGWRGADIKNILTFEHRYAGAKVIKLEQNFRSTSSILNAANALISKNRDRLGKTLYTVSESGATLRHDRFSDDKAEANYIVQEIRRLNSEGVPFGSIAVLGRYSHMILPVQMPLAQARIPFTVTAGKKVQSTQDIQNIVAYYRFAKNRTDDFALQRIITCKSRGMGTQKMKMAHDEARSKRIPLVDAITQLIAANEIKGKVAEGMNELLSFLEELADDYTLEAPPMELFDRITVEMGLDEDLAAAKGKANTTKNPDARGKQLRAVEKRQERLHDLRIAIQTADNLDEFVDAMALDPMEDEEATAGVWLGTVHAAKGLEFDHVILPGWTDGVFPSSRILERIWGQSEGPALDQAKAELEEERRLAYVALTRGKKSVSITSTEYRMGTQGPPSRFLGEISRKLVKEPVEPVETETARAA</sequence>
<dbReference type="EC" id="5.6.2.4" evidence="9"/>
<dbReference type="InterPro" id="IPR014016">
    <property type="entry name" value="UvrD-like_ATP-bd"/>
</dbReference>
<feature type="domain" description="UvrD-like helicase C-terminal" evidence="15">
    <location>
        <begin position="325"/>
        <end position="607"/>
    </location>
</feature>
<evidence type="ECO:0000256" key="9">
    <source>
        <dbReference type="ARBA" id="ARBA00034808"/>
    </source>
</evidence>
<evidence type="ECO:0000256" key="12">
    <source>
        <dbReference type="PROSITE-ProRule" id="PRU00560"/>
    </source>
</evidence>
<dbReference type="Pfam" id="PF00580">
    <property type="entry name" value="UvrD-helicase"/>
    <property type="match status" value="1"/>
</dbReference>
<proteinExistence type="inferred from homology"/>
<evidence type="ECO:0000259" key="15">
    <source>
        <dbReference type="PROSITE" id="PS51217"/>
    </source>
</evidence>
<reference evidence="16 17" key="1">
    <citation type="journal article" date="2019" name="Syst. Appl. Microbiol.">
        <title>Microvirga tunisiensis sp. nov., a root nodule symbiotic bacterium isolated from Lupinus micranthus and L. luteus grown in Northern Tunisia.</title>
        <authorList>
            <person name="Msaddak A."/>
            <person name="Rejili M."/>
            <person name="Duran D."/>
            <person name="Mars M."/>
            <person name="Palacios J.M."/>
            <person name="Ruiz-Argueso T."/>
            <person name="Rey L."/>
            <person name="Imperial J."/>
        </authorList>
    </citation>
    <scope>NUCLEOTIDE SEQUENCE [LARGE SCALE GENOMIC DNA]</scope>
    <source>
        <strain evidence="16 17">Lmie10</strain>
    </source>
</reference>
<keyword evidence="2 12" id="KW-0547">Nucleotide-binding</keyword>
<keyword evidence="13" id="KW-0812">Transmembrane</keyword>
<dbReference type="CDD" id="cd17932">
    <property type="entry name" value="DEXQc_UvrD"/>
    <property type="match status" value="1"/>
</dbReference>
<comment type="caution">
    <text evidence="16">The sequence shown here is derived from an EMBL/GenBank/DDBJ whole genome shotgun (WGS) entry which is preliminary data.</text>
</comment>
<dbReference type="SUPFAM" id="SSF52540">
    <property type="entry name" value="P-loop containing nucleoside triphosphate hydrolases"/>
    <property type="match status" value="1"/>
</dbReference>
<dbReference type="Gene3D" id="3.40.50.300">
    <property type="entry name" value="P-loop containing nucleotide triphosphate hydrolases"/>
    <property type="match status" value="2"/>
</dbReference>
<feature type="transmembrane region" description="Helical" evidence="13">
    <location>
        <begin position="65"/>
        <end position="84"/>
    </location>
</feature>
<evidence type="ECO:0000313" key="17">
    <source>
        <dbReference type="Proteomes" id="UP000403266"/>
    </source>
</evidence>
<keyword evidence="13" id="KW-0472">Membrane</keyword>
<dbReference type="GO" id="GO:0003677">
    <property type="term" value="F:DNA binding"/>
    <property type="evidence" value="ECO:0007669"/>
    <property type="project" value="UniProtKB-KW"/>
</dbReference>
<keyword evidence="3 12" id="KW-0378">Hydrolase</keyword>
<feature type="domain" description="UvrD-like helicase ATP-binding" evidence="14">
    <location>
        <begin position="30"/>
        <end position="324"/>
    </location>
</feature>
<keyword evidence="5 12" id="KW-0067">ATP-binding</keyword>
<evidence type="ECO:0000313" key="16">
    <source>
        <dbReference type="EMBL" id="MPR23871.1"/>
    </source>
</evidence>
<comment type="similarity">
    <text evidence="1">Belongs to the helicase family. UvrD subfamily.</text>
</comment>
<dbReference type="GO" id="GO:0000725">
    <property type="term" value="P:recombinational repair"/>
    <property type="evidence" value="ECO:0007669"/>
    <property type="project" value="TreeGrafter"/>
</dbReference>
<name>A0A5N7MAC0_9HYPH</name>
<dbReference type="InterPro" id="IPR013986">
    <property type="entry name" value="DExx_box_DNA_helicase_dom_sf"/>
</dbReference>
<keyword evidence="4 12" id="KW-0347">Helicase</keyword>
<protein>
    <recommendedName>
        <fullName evidence="9">DNA 3'-5' helicase</fullName>
        <ecNumber evidence="9">5.6.2.4</ecNumber>
    </recommendedName>
    <alternativeName>
        <fullName evidence="10">DNA 3'-5' helicase II</fullName>
    </alternativeName>
</protein>
<evidence type="ECO:0000256" key="11">
    <source>
        <dbReference type="ARBA" id="ARBA00048988"/>
    </source>
</evidence>
<evidence type="ECO:0000256" key="8">
    <source>
        <dbReference type="ARBA" id="ARBA00034617"/>
    </source>
</evidence>
<dbReference type="RefSeq" id="WP_152708768.1">
    <property type="nucleotide sequence ID" value="NZ_VOSJ01000001.1"/>
</dbReference>
<keyword evidence="13" id="KW-1133">Transmembrane helix</keyword>
<evidence type="ECO:0000256" key="7">
    <source>
        <dbReference type="ARBA" id="ARBA00023235"/>
    </source>
</evidence>
<dbReference type="GO" id="GO:0043138">
    <property type="term" value="F:3'-5' DNA helicase activity"/>
    <property type="evidence" value="ECO:0007669"/>
    <property type="project" value="UniProtKB-EC"/>
</dbReference>